<gene>
    <name evidence="12" type="ORF">ANOM_004164</name>
</gene>
<evidence type="ECO:0000256" key="6">
    <source>
        <dbReference type="ARBA" id="ARBA00022989"/>
    </source>
</evidence>
<dbReference type="CDD" id="cd02979">
    <property type="entry name" value="PHOX_C"/>
    <property type="match status" value="1"/>
</dbReference>
<evidence type="ECO:0000256" key="10">
    <source>
        <dbReference type="SAM" id="Phobius"/>
    </source>
</evidence>
<dbReference type="Pfam" id="PF01494">
    <property type="entry name" value="FAD_binding_3"/>
    <property type="match status" value="1"/>
</dbReference>
<protein>
    <recommendedName>
        <fullName evidence="11">Major facilitator superfamily (MFS) profile domain-containing protein</fullName>
    </recommendedName>
</protein>
<dbReference type="PANTHER" id="PTHR23502">
    <property type="entry name" value="MAJOR FACILITATOR SUPERFAMILY"/>
    <property type="match status" value="1"/>
</dbReference>
<dbReference type="PANTHER" id="PTHR23502:SF60">
    <property type="entry name" value="MAJOR FACILITATOR SUPERFAMILY (MFS) PROFILE DOMAIN-CONTAINING PROTEIN-RELATED"/>
    <property type="match status" value="1"/>
</dbReference>
<dbReference type="GO" id="GO:0016491">
    <property type="term" value="F:oxidoreductase activity"/>
    <property type="evidence" value="ECO:0007669"/>
    <property type="project" value="UniProtKB-KW"/>
</dbReference>
<dbReference type="GO" id="GO:0016020">
    <property type="term" value="C:membrane"/>
    <property type="evidence" value="ECO:0007669"/>
    <property type="project" value="UniProtKB-SubCell"/>
</dbReference>
<dbReference type="Gene3D" id="3.30.9.10">
    <property type="entry name" value="D-Amino Acid Oxidase, subunit A, domain 2"/>
    <property type="match status" value="1"/>
</dbReference>
<dbReference type="SUPFAM" id="SSF103473">
    <property type="entry name" value="MFS general substrate transporter"/>
    <property type="match status" value="1"/>
</dbReference>
<evidence type="ECO:0000256" key="8">
    <source>
        <dbReference type="ARBA" id="ARBA00023136"/>
    </source>
</evidence>
<dbReference type="Pfam" id="PF07690">
    <property type="entry name" value="MFS_1"/>
    <property type="match status" value="1"/>
</dbReference>
<dbReference type="EMBL" id="JNOM01000080">
    <property type="protein sequence ID" value="KNG87459.1"/>
    <property type="molecule type" value="Genomic_DNA"/>
</dbReference>
<dbReference type="CDD" id="cd17323">
    <property type="entry name" value="MFS_Tpo1_MDR_like"/>
    <property type="match status" value="1"/>
</dbReference>
<dbReference type="Proteomes" id="UP000037505">
    <property type="component" value="Unassembled WGS sequence"/>
</dbReference>
<feature type="compositionally biased region" description="Basic and acidic residues" evidence="9">
    <location>
        <begin position="743"/>
        <end position="764"/>
    </location>
</feature>
<feature type="transmembrane region" description="Helical" evidence="10">
    <location>
        <begin position="804"/>
        <end position="825"/>
    </location>
</feature>
<evidence type="ECO:0000256" key="7">
    <source>
        <dbReference type="ARBA" id="ARBA00023002"/>
    </source>
</evidence>
<dbReference type="FunFam" id="1.20.1250.20:FF:000011">
    <property type="entry name" value="MFS multidrug transporter, putative"/>
    <property type="match status" value="1"/>
</dbReference>
<feature type="transmembrane region" description="Helical" evidence="10">
    <location>
        <begin position="932"/>
        <end position="953"/>
    </location>
</feature>
<keyword evidence="13" id="KW-1185">Reference proteome</keyword>
<feature type="transmembrane region" description="Helical" evidence="10">
    <location>
        <begin position="1178"/>
        <end position="1200"/>
    </location>
</feature>
<dbReference type="InterPro" id="IPR036249">
    <property type="entry name" value="Thioredoxin-like_sf"/>
</dbReference>
<evidence type="ECO:0000313" key="12">
    <source>
        <dbReference type="EMBL" id="KNG87459.1"/>
    </source>
</evidence>
<dbReference type="SUPFAM" id="SSF51905">
    <property type="entry name" value="FAD/NAD(P)-binding domain"/>
    <property type="match status" value="1"/>
</dbReference>
<sequence length="1248" mass="136995">MPVFTEYSAASRELRVLPSFAPPLPRLSSPFARVDQADKYEVVIVGAGPAGLMLNLLLARYGLSDDSLLCVDAKPGTLKSGQADGLQPRTLEVLKSLGVVDEIINDGCHMEEVAFWNPSANKDEIIERTSIVPDVAVPARYRHEVTIHQGRIERILETDLLRYSKRGVQRNTKLLDARIDEAGNPEFPVVADLETDGQRRTVRAKHLVGADGAHSMVRRCMGLQLVGESLDHIWGVVDLVVDTDFPDIRRRCAIHSPAGSVMVIPRERIATGEYLTRLYVQVPEEATPDLDQVPVNETTTPKADARARRSKVTLESIFQYAEDAFKPYYIRPKEDGAVDWWAAYQIGQRVSDNFTVKDSKGVNRVFIVGDACHTHSPKAGQGMNVSMMDSYNLAWKLAYSINGLTPDSALSGKPDSLLDTYHVERHTIAQELIEFDRAFSSMFSGKIGSGEDGVEGLTHDQFLEVFSTGNGFTSGCGIEYPENLTVEKELGQDIKNPVIGTDYLSGILRPGRRLLDVRLKRHADGNRRHLQDDFLSTGRFRILCLTSSDLLDPEGISAKTLRSLGASVIPHFPASTLEQVVIHPRLNKTFTWRNVPQELKKHSEMRFHSGYDIDDVYKIYGVDPAQGALAVIRPDGYVGTIAALDDVNRIESHRTLGTGPARPRSSTSSTLNSEPHLPTTEAFRPGTARSTERSSSRTIQNVSHNGGAGTGQNPDDQSVLHSSVATEHGAVVLEDGAPQSEKNGNEHGLEAVRDPKERGTDLEKGAQPTSSLGKSNSPQDSKLVTWSGPDDPDNPKNWPTKKKWGAVLIVSCFTFISPVMSSMVAPALQTMKSEFNIEDEVTSQLMLSIFVLAYAFGPLFLGPLSEIYGRVIVLQLANLFFLIFNIACGVSKTAAQMIVFRFLAGLGGSAPLAIGGGVLSDCFLPEERGKSIAIYSLAPLLGPAVGPIAGGFIAERTTWRWVFYATSIADGVIQVMGLFFLRETYAPKILRTRAKKLRKDTGDASYETEAERQNKTLPEVLRTALVRPFRLLATQPIVQALAIYMAFVYGILYLMSSTFPALWTSPEYYNESTGIGGLNYISLGIGYCLGSQICARLNDLIYRRLKSRNSGTGKPEFRTPLLSIAAILNPVGLFIYGWTAQTHCHWIVPNIGAMLLAMGNIVAMQCIQTYIVDAYTRFAASAMAAGSFLRSIAGFAFPLFAPYMYQALHYGWGNSLLAFISIAIGIPAPIFLWKYGETMRKMSTYAAG</sequence>
<feature type="compositionally biased region" description="Polar residues" evidence="9">
    <location>
        <begin position="664"/>
        <end position="673"/>
    </location>
</feature>
<reference evidence="12 13" key="1">
    <citation type="submission" date="2014-06" db="EMBL/GenBank/DDBJ databases">
        <title>The Genome of the Aflatoxigenic Filamentous Fungus Aspergillus nomius.</title>
        <authorList>
            <person name="Moore M.G."/>
            <person name="Shannon B.M."/>
            <person name="Brian M.M."/>
        </authorList>
    </citation>
    <scope>NUCLEOTIDE SEQUENCE [LARGE SCALE GENOMIC DNA]</scope>
    <source>
        <strain evidence="12 13">NRRL 13137</strain>
    </source>
</reference>
<feature type="compositionally biased region" description="Polar residues" evidence="9">
    <location>
        <begin position="767"/>
        <end position="784"/>
    </location>
</feature>
<comment type="caution">
    <text evidence="12">The sequence shown here is derived from an EMBL/GenBank/DDBJ whole genome shotgun (WGS) entry which is preliminary data.</text>
</comment>
<dbReference type="InterPro" id="IPR020846">
    <property type="entry name" value="MFS_dom"/>
</dbReference>
<dbReference type="InterPro" id="IPR002938">
    <property type="entry name" value="FAD-bd"/>
</dbReference>
<organism evidence="12 13">
    <name type="scientific">Aspergillus nomiae NRRL (strain ATCC 15546 / NRRL 13137 / CBS 260.88 / M93)</name>
    <dbReference type="NCBI Taxonomy" id="1509407"/>
    <lineage>
        <taxon>Eukaryota</taxon>
        <taxon>Fungi</taxon>
        <taxon>Dikarya</taxon>
        <taxon>Ascomycota</taxon>
        <taxon>Pezizomycotina</taxon>
        <taxon>Eurotiomycetes</taxon>
        <taxon>Eurotiomycetidae</taxon>
        <taxon>Eurotiales</taxon>
        <taxon>Aspergillaceae</taxon>
        <taxon>Aspergillus</taxon>
        <taxon>Aspergillus subgen. Circumdati</taxon>
    </lineage>
</organism>
<dbReference type="GO" id="GO:0022857">
    <property type="term" value="F:transmembrane transporter activity"/>
    <property type="evidence" value="ECO:0007669"/>
    <property type="project" value="InterPro"/>
</dbReference>
<keyword evidence="3" id="KW-0285">Flavoprotein</keyword>
<dbReference type="GO" id="GO:0071949">
    <property type="term" value="F:FAD binding"/>
    <property type="evidence" value="ECO:0007669"/>
    <property type="project" value="InterPro"/>
</dbReference>
<feature type="compositionally biased region" description="Polar residues" evidence="9">
    <location>
        <begin position="711"/>
        <end position="720"/>
    </location>
</feature>
<dbReference type="SUPFAM" id="SSF52833">
    <property type="entry name" value="Thioredoxin-like"/>
    <property type="match status" value="1"/>
</dbReference>
<dbReference type="Gene3D" id="3.50.50.60">
    <property type="entry name" value="FAD/NAD(P)-binding domain"/>
    <property type="match status" value="1"/>
</dbReference>
<evidence type="ECO:0000256" key="4">
    <source>
        <dbReference type="ARBA" id="ARBA00022692"/>
    </source>
</evidence>
<evidence type="ECO:0000256" key="5">
    <source>
        <dbReference type="ARBA" id="ARBA00022827"/>
    </source>
</evidence>
<comment type="similarity">
    <text evidence="2">Belongs to the PheA/TfdB FAD monooxygenase family.</text>
</comment>
<keyword evidence="5" id="KW-0274">FAD</keyword>
<evidence type="ECO:0000256" key="2">
    <source>
        <dbReference type="ARBA" id="ARBA00007801"/>
    </source>
</evidence>
<dbReference type="STRING" id="1509407.A0A0L1J6V4"/>
<dbReference type="InterPro" id="IPR012941">
    <property type="entry name" value="Phe_hydrox_C_dim_dom"/>
</dbReference>
<feature type="transmembrane region" description="Helical" evidence="10">
    <location>
        <begin position="845"/>
        <end position="864"/>
    </location>
</feature>
<feature type="region of interest" description="Disordered" evidence="9">
    <location>
        <begin position="734"/>
        <end position="798"/>
    </location>
</feature>
<keyword evidence="7" id="KW-0560">Oxidoreductase</keyword>
<feature type="transmembrane region" description="Helical" evidence="10">
    <location>
        <begin position="898"/>
        <end position="920"/>
    </location>
</feature>
<evidence type="ECO:0000256" key="9">
    <source>
        <dbReference type="SAM" id="MobiDB-lite"/>
    </source>
</evidence>
<comment type="subcellular location">
    <subcellularLocation>
        <location evidence="1">Membrane</location>
        <topology evidence="1">Multi-pass membrane protein</topology>
    </subcellularLocation>
</comment>
<evidence type="ECO:0000256" key="1">
    <source>
        <dbReference type="ARBA" id="ARBA00004141"/>
    </source>
</evidence>
<dbReference type="Gene3D" id="1.20.1250.20">
    <property type="entry name" value="MFS general substrate transporter like domains"/>
    <property type="match status" value="1"/>
</dbReference>
<feature type="transmembrane region" description="Helical" evidence="10">
    <location>
        <begin position="1212"/>
        <end position="1233"/>
    </location>
</feature>
<accession>A0A0L1J6V4</accession>
<keyword evidence="6 10" id="KW-1133">Transmembrane helix</keyword>
<evidence type="ECO:0000256" key="3">
    <source>
        <dbReference type="ARBA" id="ARBA00022630"/>
    </source>
</evidence>
<dbReference type="PROSITE" id="PS50850">
    <property type="entry name" value="MFS"/>
    <property type="match status" value="1"/>
</dbReference>
<dbReference type="Pfam" id="PF07976">
    <property type="entry name" value="Phe_hydrox_dim"/>
    <property type="match status" value="1"/>
</dbReference>
<dbReference type="PRINTS" id="PR00420">
    <property type="entry name" value="RNGMNOXGNASE"/>
</dbReference>
<feature type="domain" description="Major facilitator superfamily (MFS) profile" evidence="11">
    <location>
        <begin position="806"/>
        <end position="1240"/>
    </location>
</feature>
<dbReference type="InterPro" id="IPR011701">
    <property type="entry name" value="MFS"/>
</dbReference>
<name>A0A0L1J6V4_ASPN3</name>
<keyword evidence="8 10" id="KW-0472">Membrane</keyword>
<evidence type="ECO:0000259" key="11">
    <source>
        <dbReference type="PROSITE" id="PS50850"/>
    </source>
</evidence>
<dbReference type="RefSeq" id="XP_015408382.1">
    <property type="nucleotide sequence ID" value="XM_015549421.1"/>
</dbReference>
<feature type="transmembrane region" description="Helical" evidence="10">
    <location>
        <begin position="1151"/>
        <end position="1171"/>
    </location>
</feature>
<feature type="transmembrane region" description="Helical" evidence="10">
    <location>
        <begin position="1037"/>
        <end position="1055"/>
    </location>
</feature>
<feature type="transmembrane region" description="Helical" evidence="10">
    <location>
        <begin position="1119"/>
        <end position="1139"/>
    </location>
</feature>
<feature type="transmembrane region" description="Helical" evidence="10">
    <location>
        <begin position="1075"/>
        <end position="1098"/>
    </location>
</feature>
<dbReference type="SUPFAM" id="SSF54373">
    <property type="entry name" value="FAD-linked reductases, C-terminal domain"/>
    <property type="match status" value="1"/>
</dbReference>
<evidence type="ECO:0000313" key="13">
    <source>
        <dbReference type="Proteomes" id="UP000037505"/>
    </source>
</evidence>
<dbReference type="Gene3D" id="3.40.30.20">
    <property type="match status" value="1"/>
</dbReference>
<dbReference type="InterPro" id="IPR036259">
    <property type="entry name" value="MFS_trans_sf"/>
</dbReference>
<keyword evidence="4 10" id="KW-0812">Transmembrane</keyword>
<dbReference type="OrthoDB" id="1716816at2759"/>
<dbReference type="InterPro" id="IPR038220">
    <property type="entry name" value="PHOX_C_sf"/>
</dbReference>
<dbReference type="AlphaFoldDB" id="A0A0L1J6V4"/>
<dbReference type="InterPro" id="IPR036188">
    <property type="entry name" value="FAD/NAD-bd_sf"/>
</dbReference>
<feature type="transmembrane region" description="Helical" evidence="10">
    <location>
        <begin position="871"/>
        <end position="892"/>
    </location>
</feature>
<proteinExistence type="inferred from homology"/>
<feature type="region of interest" description="Disordered" evidence="9">
    <location>
        <begin position="653"/>
        <end position="720"/>
    </location>
</feature>
<dbReference type="GeneID" id="26805968"/>